<gene>
    <name evidence="2" type="ORF">KC01_LOCUS338</name>
</gene>
<reference evidence="2 3" key="1">
    <citation type="submission" date="2024-04" db="EMBL/GenBank/DDBJ databases">
        <authorList>
            <person name="Waldvogel A.-M."/>
            <person name="Schoenle A."/>
        </authorList>
    </citation>
    <scope>NUCLEOTIDE SEQUENCE [LARGE SCALE GENOMIC DNA]</scope>
</reference>
<sequence>MLHGAGKQHTHSSRSFRSNLTSTHYAALPDQESPSSVAAVTSSRPRTFFFDISQCSEGTQTDVLMNQYSLAEAMSDK</sequence>
<evidence type="ECO:0000313" key="3">
    <source>
        <dbReference type="Proteomes" id="UP001497482"/>
    </source>
</evidence>
<accession>A0AAV2IQV1</accession>
<name>A0AAV2IQV1_KNICA</name>
<dbReference type="Proteomes" id="UP001497482">
    <property type="component" value="Chromosome 1"/>
</dbReference>
<evidence type="ECO:0000256" key="1">
    <source>
        <dbReference type="SAM" id="MobiDB-lite"/>
    </source>
</evidence>
<organism evidence="2 3">
    <name type="scientific">Knipowitschia caucasica</name>
    <name type="common">Caucasian dwarf goby</name>
    <name type="synonym">Pomatoschistus caucasicus</name>
    <dbReference type="NCBI Taxonomy" id="637954"/>
    <lineage>
        <taxon>Eukaryota</taxon>
        <taxon>Metazoa</taxon>
        <taxon>Chordata</taxon>
        <taxon>Craniata</taxon>
        <taxon>Vertebrata</taxon>
        <taxon>Euteleostomi</taxon>
        <taxon>Actinopterygii</taxon>
        <taxon>Neopterygii</taxon>
        <taxon>Teleostei</taxon>
        <taxon>Neoteleostei</taxon>
        <taxon>Acanthomorphata</taxon>
        <taxon>Gobiaria</taxon>
        <taxon>Gobiiformes</taxon>
        <taxon>Gobioidei</taxon>
        <taxon>Gobiidae</taxon>
        <taxon>Gobiinae</taxon>
        <taxon>Knipowitschia</taxon>
    </lineage>
</organism>
<evidence type="ECO:0000313" key="2">
    <source>
        <dbReference type="EMBL" id="CAL1567539.1"/>
    </source>
</evidence>
<dbReference type="AlphaFoldDB" id="A0AAV2IQV1"/>
<keyword evidence="3" id="KW-1185">Reference proteome</keyword>
<feature type="compositionally biased region" description="Basic residues" evidence="1">
    <location>
        <begin position="1"/>
        <end position="14"/>
    </location>
</feature>
<dbReference type="EMBL" id="OZ035823">
    <property type="protein sequence ID" value="CAL1567539.1"/>
    <property type="molecule type" value="Genomic_DNA"/>
</dbReference>
<proteinExistence type="predicted"/>
<feature type="region of interest" description="Disordered" evidence="1">
    <location>
        <begin position="1"/>
        <end position="39"/>
    </location>
</feature>
<feature type="compositionally biased region" description="Polar residues" evidence="1">
    <location>
        <begin position="15"/>
        <end position="24"/>
    </location>
</feature>
<protein>
    <submittedName>
        <fullName evidence="2">Uncharacterized protein</fullName>
    </submittedName>
</protein>